<reference evidence="1" key="1">
    <citation type="submission" date="2022-07" db="EMBL/GenBank/DDBJ databases">
        <title>Genome Sequence of Lecanicillium saksenae.</title>
        <authorList>
            <person name="Buettner E."/>
        </authorList>
    </citation>
    <scope>NUCLEOTIDE SEQUENCE</scope>
    <source>
        <strain evidence="1">VT-O1</strain>
    </source>
</reference>
<dbReference type="EMBL" id="JANAKD010002760">
    <property type="protein sequence ID" value="KAJ3472955.1"/>
    <property type="molecule type" value="Genomic_DNA"/>
</dbReference>
<proteinExistence type="predicted"/>
<accession>A0ACC1QE41</accession>
<protein>
    <submittedName>
        <fullName evidence="1">Uncharacterized protein</fullName>
    </submittedName>
</protein>
<name>A0ACC1QE41_9HYPO</name>
<keyword evidence="2" id="KW-1185">Reference proteome</keyword>
<dbReference type="Proteomes" id="UP001148737">
    <property type="component" value="Unassembled WGS sequence"/>
</dbReference>
<organism evidence="1 2">
    <name type="scientific">Lecanicillium saksenae</name>
    <dbReference type="NCBI Taxonomy" id="468837"/>
    <lineage>
        <taxon>Eukaryota</taxon>
        <taxon>Fungi</taxon>
        <taxon>Dikarya</taxon>
        <taxon>Ascomycota</taxon>
        <taxon>Pezizomycotina</taxon>
        <taxon>Sordariomycetes</taxon>
        <taxon>Hypocreomycetidae</taxon>
        <taxon>Hypocreales</taxon>
        <taxon>Cordycipitaceae</taxon>
        <taxon>Lecanicillium</taxon>
    </lineage>
</organism>
<comment type="caution">
    <text evidence="1">The sequence shown here is derived from an EMBL/GenBank/DDBJ whole genome shotgun (WGS) entry which is preliminary data.</text>
</comment>
<sequence>MIDQEHNRVEMESIFAEFKPAAIGKRITARPDDSKPATGNRNFCFVDFDTRDEAEAARLALDGIELNGSPITVRTARRQREQQQPSSFRHDIRRNDSNNNSSGNNNGGDSPAGGATDSPSRAFASRDWRRRVD</sequence>
<gene>
    <name evidence="1" type="ORF">NLG97_g10609</name>
</gene>
<evidence type="ECO:0000313" key="1">
    <source>
        <dbReference type="EMBL" id="KAJ3472955.1"/>
    </source>
</evidence>
<evidence type="ECO:0000313" key="2">
    <source>
        <dbReference type="Proteomes" id="UP001148737"/>
    </source>
</evidence>